<dbReference type="Gene3D" id="3.30.1460.40">
    <property type="entry name" value="[NiFe]-hydrogenase assembly chaperone, HybE"/>
    <property type="match status" value="1"/>
</dbReference>
<feature type="region of interest" description="Disordered" evidence="2">
    <location>
        <begin position="107"/>
        <end position="129"/>
    </location>
</feature>
<proteinExistence type="inferred from homology"/>
<evidence type="ECO:0000313" key="5">
    <source>
        <dbReference type="Proteomes" id="UP000005289"/>
    </source>
</evidence>
<protein>
    <submittedName>
        <fullName evidence="4">Hydrogenase expression/formation protein HupJ</fullName>
    </submittedName>
</protein>
<dbReference type="NCBIfam" id="TIGR03993">
    <property type="entry name" value="hydrog_HybE"/>
    <property type="match status" value="1"/>
</dbReference>
<evidence type="ECO:0000256" key="1">
    <source>
        <dbReference type="ARBA" id="ARBA00006532"/>
    </source>
</evidence>
<comment type="similarity">
    <text evidence="1">Belongs to the HupJ family.</text>
</comment>
<dbReference type="EMBL" id="CP007029">
    <property type="protein sequence ID" value="AHE98009.1"/>
    <property type="molecule type" value="Genomic_DNA"/>
</dbReference>
<dbReference type="Proteomes" id="UP000005289">
    <property type="component" value="Chromosome"/>
</dbReference>
<dbReference type="Pfam" id="PF11939">
    <property type="entry name" value="NiFe-hyd_HybE"/>
    <property type="match status" value="1"/>
</dbReference>
<keyword evidence="5" id="KW-1185">Reference proteome</keyword>
<reference evidence="4 5" key="1">
    <citation type="submission" date="2013-12" db="EMBL/GenBank/DDBJ databases">
        <authorList>
            <consortium name="DOE Joint Genome Institute"/>
            <person name="Muyzer G."/>
            <person name="Huntemann M."/>
            <person name="Han J."/>
            <person name="Chen A."/>
            <person name="Kyrpides N."/>
            <person name="Mavromatis K."/>
            <person name="Markowitz V."/>
            <person name="Palaniappan K."/>
            <person name="Ivanova N."/>
            <person name="Schaumberg A."/>
            <person name="Pati A."/>
            <person name="Liolios K."/>
            <person name="Nordberg H.P."/>
            <person name="Cantor M.N."/>
            <person name="Hua S.X."/>
            <person name="Woyke T."/>
        </authorList>
    </citation>
    <scope>NUCLEOTIDE SEQUENCE [LARGE SCALE GENOMIC DNA]</scope>
    <source>
        <strain evidence="4 5">ARh 1</strain>
    </source>
</reference>
<keyword evidence="3" id="KW-1133">Transmembrane helix</keyword>
<dbReference type="AlphaFoldDB" id="W0DH98"/>
<organism evidence="4 5">
    <name type="scientific">Thioalkalivibrio paradoxus ARh 1</name>
    <dbReference type="NCBI Taxonomy" id="713585"/>
    <lineage>
        <taxon>Bacteria</taxon>
        <taxon>Pseudomonadati</taxon>
        <taxon>Pseudomonadota</taxon>
        <taxon>Gammaproteobacteria</taxon>
        <taxon>Chromatiales</taxon>
        <taxon>Ectothiorhodospiraceae</taxon>
        <taxon>Thioalkalivibrio</taxon>
    </lineage>
</organism>
<dbReference type="KEGG" id="tti:THITH_06785"/>
<accession>W0DH98</accession>
<keyword evidence="3" id="KW-0812">Transmembrane</keyword>
<dbReference type="InterPro" id="IPR023994">
    <property type="entry name" value="NiFe-hyd_HybE"/>
</dbReference>
<name>W0DH98_9GAMM</name>
<keyword evidence="3" id="KW-0472">Membrane</keyword>
<dbReference type="InterPro" id="IPR038530">
    <property type="entry name" value="NiFe-hyd_HybE_sf"/>
</dbReference>
<sequence>MQGMPLANPALQVEAVGFRHLHGAVFGVLILPWSMLLLRIPDTGALRLGATAVRELPRGQVDFVGAHEDMIGAYESCSLFSPMFGFPDQATARAVAEEILVQLWSTPQPASPARPRAGGGPLAALRRNADQDLDRRGFLRGAFLRDEPDSR</sequence>
<dbReference type="HOGENOM" id="CLU_091699_1_0_6"/>
<feature type="transmembrane region" description="Helical" evidence="3">
    <location>
        <begin position="20"/>
        <end position="38"/>
    </location>
</feature>
<evidence type="ECO:0000256" key="2">
    <source>
        <dbReference type="SAM" id="MobiDB-lite"/>
    </source>
</evidence>
<evidence type="ECO:0000256" key="3">
    <source>
        <dbReference type="SAM" id="Phobius"/>
    </source>
</evidence>
<dbReference type="STRING" id="713585.THITH_06785"/>
<evidence type="ECO:0000313" key="4">
    <source>
        <dbReference type="EMBL" id="AHE98009.1"/>
    </source>
</evidence>
<gene>
    <name evidence="4" type="ORF">THITH_06785</name>
</gene>